<dbReference type="InterPro" id="IPR042225">
    <property type="entry name" value="Ncb2"/>
</dbReference>
<protein>
    <recommendedName>
        <fullName evidence="3">Transcription factor CBF/NF-Y/archaeal histone domain-containing protein</fullName>
    </recommendedName>
</protein>
<dbReference type="GO" id="GO:0000122">
    <property type="term" value="P:negative regulation of transcription by RNA polymerase II"/>
    <property type="evidence" value="ECO:0007669"/>
    <property type="project" value="InterPro"/>
</dbReference>
<dbReference type="GO" id="GO:0051123">
    <property type="term" value="P:RNA polymerase II preinitiation complex assembly"/>
    <property type="evidence" value="ECO:0007669"/>
    <property type="project" value="TreeGrafter"/>
</dbReference>
<dbReference type="GO" id="GO:0017025">
    <property type="term" value="F:TBP-class protein binding"/>
    <property type="evidence" value="ECO:0007669"/>
    <property type="project" value="TreeGrafter"/>
</dbReference>
<dbReference type="GO" id="GO:0017054">
    <property type="term" value="C:negative cofactor 2 complex"/>
    <property type="evidence" value="ECO:0007669"/>
    <property type="project" value="InterPro"/>
</dbReference>
<evidence type="ECO:0000256" key="2">
    <source>
        <dbReference type="ARBA" id="ARBA00023242"/>
    </source>
</evidence>
<dbReference type="EMBL" id="HACM01006398">
    <property type="protein sequence ID" value="CRZ06840.1"/>
    <property type="molecule type" value="Transcribed_RNA"/>
</dbReference>
<evidence type="ECO:0000313" key="4">
    <source>
        <dbReference type="EMBL" id="CRZ06840.1"/>
    </source>
</evidence>
<evidence type="ECO:0000256" key="1">
    <source>
        <dbReference type="ARBA" id="ARBA00004123"/>
    </source>
</evidence>
<dbReference type="GO" id="GO:0016251">
    <property type="term" value="F:RNA polymerase II general transcription initiation factor activity"/>
    <property type="evidence" value="ECO:0007669"/>
    <property type="project" value="TreeGrafter"/>
</dbReference>
<reference evidence="4" key="1">
    <citation type="submission" date="2015-04" db="EMBL/GenBank/DDBJ databases">
        <title>The genome sequence of the plant pathogenic Rhizarian Plasmodiophora brassicae reveals insights in its biotrophic life cycle and the origin of chitin synthesis.</title>
        <authorList>
            <person name="Schwelm A."/>
            <person name="Fogelqvist J."/>
            <person name="Knaust A."/>
            <person name="Julke S."/>
            <person name="Lilja T."/>
            <person name="Dhandapani V."/>
            <person name="Bonilla-Rosso G."/>
            <person name="Karlsson M."/>
            <person name="Shevchenko A."/>
            <person name="Choi S.R."/>
            <person name="Kim H.G."/>
            <person name="Park J.Y."/>
            <person name="Lim Y.P."/>
            <person name="Ludwig-Muller J."/>
            <person name="Dixelius C."/>
        </authorList>
    </citation>
    <scope>NUCLEOTIDE SEQUENCE</scope>
    <source>
        <tissue evidence="4">Potato root galls</tissue>
    </source>
</reference>
<sequence>MAEADDEAHLPKATVAKFCKSVLPAGIRCSVETRDLLCKAASEFIQMLATESLEKATAANKSKITREHLEQACSAMGFEHYIDEMRIVGDHADEVKIERGKKWKSTKTPEELLASQQALFAKAAASSSSYDAPVDPSS</sequence>
<dbReference type="InterPro" id="IPR003958">
    <property type="entry name" value="CBFA_NFYB_domain"/>
</dbReference>
<evidence type="ECO:0000259" key="3">
    <source>
        <dbReference type="Pfam" id="PF00808"/>
    </source>
</evidence>
<dbReference type="CDD" id="cd22905">
    <property type="entry name" value="HFD_Dr1"/>
    <property type="match status" value="1"/>
</dbReference>
<dbReference type="Pfam" id="PF00808">
    <property type="entry name" value="CBFD_NFYB_HMF"/>
    <property type="match status" value="1"/>
</dbReference>
<accession>A0A0H5QY41</accession>
<dbReference type="InterPro" id="IPR009072">
    <property type="entry name" value="Histone-fold"/>
</dbReference>
<feature type="domain" description="Transcription factor CBF/NF-Y/archaeal histone" evidence="3">
    <location>
        <begin position="9"/>
        <end position="72"/>
    </location>
</feature>
<name>A0A0H5QY41_9EUKA</name>
<dbReference type="PANTHER" id="PTHR46138">
    <property type="entry name" value="PROTEIN DR1"/>
    <property type="match status" value="1"/>
</dbReference>
<proteinExistence type="predicted"/>
<keyword evidence="2" id="KW-0539">Nucleus</keyword>
<dbReference type="SUPFAM" id="SSF47113">
    <property type="entry name" value="Histone-fold"/>
    <property type="match status" value="1"/>
</dbReference>
<dbReference type="AlphaFoldDB" id="A0A0H5QY41"/>
<dbReference type="Gene3D" id="1.10.20.10">
    <property type="entry name" value="Histone, subunit A"/>
    <property type="match status" value="1"/>
</dbReference>
<dbReference type="GO" id="GO:0046982">
    <property type="term" value="F:protein heterodimerization activity"/>
    <property type="evidence" value="ECO:0007669"/>
    <property type="project" value="InterPro"/>
</dbReference>
<organism evidence="4">
    <name type="scientific">Spongospora subterranea</name>
    <dbReference type="NCBI Taxonomy" id="70186"/>
    <lineage>
        <taxon>Eukaryota</taxon>
        <taxon>Sar</taxon>
        <taxon>Rhizaria</taxon>
        <taxon>Endomyxa</taxon>
        <taxon>Phytomyxea</taxon>
        <taxon>Plasmodiophorida</taxon>
        <taxon>Plasmodiophoridae</taxon>
        <taxon>Spongospora</taxon>
    </lineage>
</organism>
<dbReference type="PANTHER" id="PTHR46138:SF1">
    <property type="entry name" value="PROTEIN DR1"/>
    <property type="match status" value="1"/>
</dbReference>
<comment type="subcellular location">
    <subcellularLocation>
        <location evidence="1">Nucleus</location>
    </subcellularLocation>
</comment>